<dbReference type="GO" id="GO:0000272">
    <property type="term" value="P:polysaccharide catabolic process"/>
    <property type="evidence" value="ECO:0007669"/>
    <property type="project" value="TreeGrafter"/>
</dbReference>
<dbReference type="RefSeq" id="WP_115867231.1">
    <property type="nucleotide sequence ID" value="NZ_QREG01000004.1"/>
</dbReference>
<evidence type="ECO:0000256" key="3">
    <source>
        <dbReference type="PIRSR" id="PIRSR610905-1"/>
    </source>
</evidence>
<accession>A0A3D9L538</accession>
<dbReference type="PANTHER" id="PTHR36845">
    <property type="entry name" value="HYDROLASE, PUTATIVE (AFU_ORTHOLOGUE AFUA_7G05090)-RELATED"/>
    <property type="match status" value="1"/>
</dbReference>
<dbReference type="GO" id="GO:0052757">
    <property type="term" value="F:chondroitin hydrolase activity"/>
    <property type="evidence" value="ECO:0007669"/>
    <property type="project" value="TreeGrafter"/>
</dbReference>
<keyword evidence="1 5" id="KW-0378">Hydrolase</keyword>
<dbReference type="InterPro" id="IPR052369">
    <property type="entry name" value="UG_Glycosaminoglycan_Hydrolase"/>
</dbReference>
<feature type="binding site" evidence="4">
    <location>
        <position position="248"/>
    </location>
    <ligand>
        <name>substrate</name>
    </ligand>
</feature>
<dbReference type="InterPro" id="IPR010905">
    <property type="entry name" value="Glyco_hydro_88"/>
</dbReference>
<evidence type="ECO:0000313" key="5">
    <source>
        <dbReference type="EMBL" id="REE01145.1"/>
    </source>
</evidence>
<keyword evidence="6" id="KW-1185">Reference proteome</keyword>
<evidence type="ECO:0000256" key="4">
    <source>
        <dbReference type="PIRSR" id="PIRSR610905-2"/>
    </source>
</evidence>
<feature type="binding site" evidence="4">
    <location>
        <position position="188"/>
    </location>
    <ligand>
        <name>substrate</name>
    </ligand>
</feature>
<gene>
    <name evidence="5" type="ORF">C7460_104165</name>
</gene>
<proteinExistence type="inferred from homology"/>
<feature type="active site" description="Nucleophile" evidence="3">
    <location>
        <position position="123"/>
    </location>
</feature>
<sequence>MVKHFNIFLVALALTLGISRCKPPKEQVTRPARLDLAEKKLGDLRELAVEQNKIPRSEEPNGEIMWATKYDQHGKMKFDWTLGFFPGTCWYLYEHTNDIAWKKAAIKFQEQIEPFKTNLNSHDLGFVFYCSFGNGYRITGEPAYRQVLIEAGNSLLSRYSPTVGCIQSWNVDSGWQAERGWSFPVIIDNMMNLELLFELTELTGDNKYREVAIAHADQTLKHHFREDNSSYHVVDYDASSGQVRHKHTAQGFAHESAWARGQAWGLYGYTVCFRYTKDERYLNRAIKIADFMVNHPNLPADGVPYWDFNAPNIPDEPRDVSAAAITASALVELNRYTGQKYKSEVDKILKSLSSDAYLVGAHDETKFLLDHSVGSIPHGAEIDEPLAYADYYYVEAVLRQQDKQHILQ</sequence>
<dbReference type="PANTHER" id="PTHR36845:SF1">
    <property type="entry name" value="HYDROLASE, PUTATIVE (AFU_ORTHOLOGUE AFUA_7G05090)-RELATED"/>
    <property type="match status" value="1"/>
</dbReference>
<protein>
    <submittedName>
        <fullName evidence="5">Glycosyl hydrolase family 88</fullName>
    </submittedName>
</protein>
<dbReference type="EMBL" id="QREG01000004">
    <property type="protein sequence ID" value="REE01145.1"/>
    <property type="molecule type" value="Genomic_DNA"/>
</dbReference>
<dbReference type="Gene3D" id="1.50.10.10">
    <property type="match status" value="1"/>
</dbReference>
<evidence type="ECO:0000313" key="6">
    <source>
        <dbReference type="Proteomes" id="UP000256779"/>
    </source>
</evidence>
<dbReference type="InterPro" id="IPR008928">
    <property type="entry name" value="6-hairpin_glycosidase_sf"/>
</dbReference>
<name>A0A3D9L538_MARFU</name>
<feature type="binding site" evidence="4">
    <location>
        <position position="123"/>
    </location>
    <ligand>
        <name>substrate</name>
    </ligand>
</feature>
<feature type="binding site" evidence="4">
    <location>
        <position position="260"/>
    </location>
    <ligand>
        <name>substrate</name>
    </ligand>
</feature>
<evidence type="ECO:0000256" key="1">
    <source>
        <dbReference type="ARBA" id="ARBA00022801"/>
    </source>
</evidence>
<dbReference type="OrthoDB" id="428577at2"/>
<reference evidence="5 6" key="1">
    <citation type="submission" date="2018-07" db="EMBL/GenBank/DDBJ databases">
        <title>Genomic Encyclopedia of Type Strains, Phase IV (KMG-IV): sequencing the most valuable type-strain genomes for metagenomic binning, comparative biology and taxonomic classification.</title>
        <authorList>
            <person name="Goeker M."/>
        </authorList>
    </citation>
    <scope>NUCLEOTIDE SEQUENCE [LARGE SCALE GENOMIC DNA]</scope>
    <source>
        <strain evidence="5 6">DSM 4134</strain>
    </source>
</reference>
<evidence type="ECO:0000256" key="2">
    <source>
        <dbReference type="ARBA" id="ARBA00038358"/>
    </source>
</evidence>
<dbReference type="AlphaFoldDB" id="A0A3D9L538"/>
<feature type="active site" description="Proton donor" evidence="3">
    <location>
        <position position="188"/>
    </location>
</feature>
<dbReference type="Proteomes" id="UP000256779">
    <property type="component" value="Unassembled WGS sequence"/>
</dbReference>
<comment type="caution">
    <text evidence="5">The sequence shown here is derived from an EMBL/GenBank/DDBJ whole genome shotgun (WGS) entry which is preliminary data.</text>
</comment>
<dbReference type="Pfam" id="PF07470">
    <property type="entry name" value="Glyco_hydro_88"/>
    <property type="match status" value="1"/>
</dbReference>
<feature type="binding site" evidence="4">
    <location>
        <position position="375"/>
    </location>
    <ligand>
        <name>substrate</name>
    </ligand>
</feature>
<feature type="binding site" evidence="4">
    <location>
        <position position="264"/>
    </location>
    <ligand>
        <name>substrate</name>
    </ligand>
</feature>
<dbReference type="InterPro" id="IPR012341">
    <property type="entry name" value="6hp_glycosidase-like_sf"/>
</dbReference>
<dbReference type="SUPFAM" id="SSF48208">
    <property type="entry name" value="Six-hairpin glycosidases"/>
    <property type="match status" value="1"/>
</dbReference>
<comment type="similarity">
    <text evidence="2">Belongs to the glycosyl hydrolase 88 family.</text>
</comment>
<organism evidence="5 6">
    <name type="scientific">Marinoscillum furvescens DSM 4134</name>
    <dbReference type="NCBI Taxonomy" id="1122208"/>
    <lineage>
        <taxon>Bacteria</taxon>
        <taxon>Pseudomonadati</taxon>
        <taxon>Bacteroidota</taxon>
        <taxon>Cytophagia</taxon>
        <taxon>Cytophagales</taxon>
        <taxon>Reichenbachiellaceae</taxon>
        <taxon>Marinoscillum</taxon>
    </lineage>
</organism>